<dbReference type="SUPFAM" id="SSF50156">
    <property type="entry name" value="PDZ domain-like"/>
    <property type="match status" value="4"/>
</dbReference>
<evidence type="ECO:0000256" key="1">
    <source>
        <dbReference type="ARBA" id="ARBA00001947"/>
    </source>
</evidence>
<dbReference type="GO" id="GO:0006508">
    <property type="term" value="P:proteolysis"/>
    <property type="evidence" value="ECO:0007669"/>
    <property type="project" value="InterPro"/>
</dbReference>
<keyword evidence="2" id="KW-0732">Signal</keyword>
<proteinExistence type="predicted"/>
<keyword evidence="5" id="KW-1185">Reference proteome</keyword>
<dbReference type="InterPro" id="IPR036034">
    <property type="entry name" value="PDZ_sf"/>
</dbReference>
<organism evidence="4 5">
    <name type="scientific">Flavilitoribacter nigricans (strain ATCC 23147 / DSM 23189 / NBRC 102662 / NCIMB 1420 / SS-2)</name>
    <name type="common">Lewinella nigricans</name>
    <dbReference type="NCBI Taxonomy" id="1122177"/>
    <lineage>
        <taxon>Bacteria</taxon>
        <taxon>Pseudomonadati</taxon>
        <taxon>Bacteroidota</taxon>
        <taxon>Saprospiria</taxon>
        <taxon>Saprospirales</taxon>
        <taxon>Lewinellaceae</taxon>
        <taxon>Flavilitoribacter</taxon>
    </lineage>
</organism>
<feature type="chain" id="PRO_5013333867" description="PDZ domain-containing protein" evidence="2">
    <location>
        <begin position="20"/>
        <end position="576"/>
    </location>
</feature>
<feature type="domain" description="PDZ" evidence="3">
    <location>
        <begin position="128"/>
        <end position="185"/>
    </location>
</feature>
<dbReference type="OrthoDB" id="1491375at2"/>
<dbReference type="Proteomes" id="UP000223913">
    <property type="component" value="Unassembled WGS sequence"/>
</dbReference>
<sequence length="576" mass="64546">MKRLFNTLFLFLLGGMILAQTSGERCSDDRAYLGIYSTSVSEEKAAILQLPQEEGSLITEVLIGGAADRAGLRPFDFIYGIDEYRTSSRDDLTDLLVKYKAGDQANIHLIRDGRPMTINLILGRASDSIQRERDSDASPFLGISNRDSDKDDLGILINVIDNSTADAIGLQSGDKVLLINGFPMIDWSDVTTAINDLEVGNEVVVTYERDGRKMEASGRIQSRERSLEIREKRESVENAFFGILSQTISQAKAKKLGFENAFGSYVSAVIGNTAAERAGIMPFDYIYGVDEYRTGEGQSLTNILHRYQAGDRAVVHFVRRSQDRQVQVTFGNRDEARREKVDECEGPYFGIQSSHSYVERTGVSVKIIPKSTAQIIGMKDQDLIVRINGYPMIDWEDVGTAIDNMKVGTNIEVKWIRNGREMSGRAPIMSYCQTKTNQIVPQTTHEDLTRRAPGGIDLDNVEVVVSDIRSEEAVQMSRLHKVQLSAHNQINMRSIRIATRPAKGVFQLSFVLPEHGRTIVRIYNDVGRNIYEYYTDSFTGEFKDEIDLSQNGIGTYYLHVQQNGKSTSKRLILRKG</sequence>
<dbReference type="GO" id="GO:0016020">
    <property type="term" value="C:membrane"/>
    <property type="evidence" value="ECO:0007669"/>
    <property type="project" value="InterPro"/>
</dbReference>
<evidence type="ECO:0000313" key="4">
    <source>
        <dbReference type="EMBL" id="PHN01551.1"/>
    </source>
</evidence>
<dbReference type="EMBL" id="PDUD01000053">
    <property type="protein sequence ID" value="PHN01551.1"/>
    <property type="molecule type" value="Genomic_DNA"/>
</dbReference>
<dbReference type="AlphaFoldDB" id="A0A2D0MZ50"/>
<dbReference type="Pfam" id="PF13180">
    <property type="entry name" value="PDZ_2"/>
    <property type="match status" value="2"/>
</dbReference>
<protein>
    <recommendedName>
        <fullName evidence="3">PDZ domain-containing protein</fullName>
    </recommendedName>
</protein>
<dbReference type="RefSeq" id="WP_099155085.1">
    <property type="nucleotide sequence ID" value="NZ_PDUD01000053.1"/>
</dbReference>
<dbReference type="PANTHER" id="PTHR42837">
    <property type="entry name" value="REGULATOR OF SIGMA-E PROTEASE RSEP"/>
    <property type="match status" value="1"/>
</dbReference>
<evidence type="ECO:0000256" key="2">
    <source>
        <dbReference type="SAM" id="SignalP"/>
    </source>
</evidence>
<evidence type="ECO:0000313" key="5">
    <source>
        <dbReference type="Proteomes" id="UP000223913"/>
    </source>
</evidence>
<comment type="cofactor">
    <cofactor evidence="1">
        <name>Zn(2+)</name>
        <dbReference type="ChEBI" id="CHEBI:29105"/>
    </cofactor>
</comment>
<dbReference type="InterPro" id="IPR004387">
    <property type="entry name" value="Pept_M50_Zn"/>
</dbReference>
<dbReference type="SMART" id="SM00228">
    <property type="entry name" value="PDZ"/>
    <property type="match status" value="4"/>
</dbReference>
<name>A0A2D0MZ50_FLAN2</name>
<reference evidence="4 5" key="1">
    <citation type="submission" date="2017-10" db="EMBL/GenBank/DDBJ databases">
        <title>The draft genome sequence of Lewinella nigricans NBRC 102662.</title>
        <authorList>
            <person name="Wang K."/>
        </authorList>
    </citation>
    <scope>NUCLEOTIDE SEQUENCE [LARGE SCALE GENOMIC DNA]</scope>
    <source>
        <strain evidence="4 5">NBRC 102662</strain>
    </source>
</reference>
<evidence type="ECO:0000259" key="3">
    <source>
        <dbReference type="PROSITE" id="PS50106"/>
    </source>
</evidence>
<feature type="signal peptide" evidence="2">
    <location>
        <begin position="1"/>
        <end position="19"/>
    </location>
</feature>
<accession>A0A2D0MZ50</accession>
<gene>
    <name evidence="4" type="ORF">CRP01_36745</name>
</gene>
<dbReference type="PANTHER" id="PTHR42837:SF2">
    <property type="entry name" value="MEMBRANE METALLOPROTEASE ARASP2, CHLOROPLASTIC-RELATED"/>
    <property type="match status" value="1"/>
</dbReference>
<dbReference type="Gene3D" id="2.30.42.10">
    <property type="match status" value="4"/>
</dbReference>
<dbReference type="PROSITE" id="PS50106">
    <property type="entry name" value="PDZ"/>
    <property type="match status" value="1"/>
</dbReference>
<dbReference type="GO" id="GO:0004222">
    <property type="term" value="F:metalloendopeptidase activity"/>
    <property type="evidence" value="ECO:0007669"/>
    <property type="project" value="InterPro"/>
</dbReference>
<comment type="caution">
    <text evidence="4">The sequence shown here is derived from an EMBL/GenBank/DDBJ whole genome shotgun (WGS) entry which is preliminary data.</text>
</comment>
<dbReference type="InterPro" id="IPR001478">
    <property type="entry name" value="PDZ"/>
</dbReference>